<evidence type="ECO:0000256" key="3">
    <source>
        <dbReference type="ARBA" id="ARBA00022516"/>
    </source>
</evidence>
<dbReference type="SUPFAM" id="SSF55060">
    <property type="entry name" value="GHMP Kinase, C-terminal domain"/>
    <property type="match status" value="1"/>
</dbReference>
<reference evidence="10 13" key="2">
    <citation type="submission" date="2019-10" db="EMBL/GenBank/DDBJ databases">
        <title>Prolixibacter strains distinguished by the presence of nitrate reductase genes were adept at nitrate-dependent anaerobic corrosion of metallic iron and carbon steel.</title>
        <authorList>
            <person name="Iino T."/>
            <person name="Shono N."/>
            <person name="Ito K."/>
            <person name="Nakamura R."/>
            <person name="Sueoka K."/>
            <person name="Harayama S."/>
            <person name="Ohkuma M."/>
        </authorList>
    </citation>
    <scope>NUCLEOTIDE SEQUENCE [LARGE SCALE GENOMIC DNA]</scope>
    <source>
        <strain evidence="10 13">MIC1-1</strain>
    </source>
</reference>
<feature type="domain" description="Diphosphomevalonate decarboxylase-like N-terminal" evidence="9">
    <location>
        <begin position="16"/>
        <end position="177"/>
    </location>
</feature>
<evidence type="ECO:0000256" key="2">
    <source>
        <dbReference type="ARBA" id="ARBA00012296"/>
    </source>
</evidence>
<evidence type="ECO:0000259" key="9">
    <source>
        <dbReference type="Pfam" id="PF22700"/>
    </source>
</evidence>
<evidence type="ECO:0000259" key="8">
    <source>
        <dbReference type="Pfam" id="PF18376"/>
    </source>
</evidence>
<keyword evidence="3" id="KW-0444">Lipid biosynthesis</keyword>
<dbReference type="PANTHER" id="PTHR10977:SF3">
    <property type="entry name" value="DIPHOSPHOMEVALONATE DECARBOXYLASE"/>
    <property type="match status" value="1"/>
</dbReference>
<dbReference type="RefSeq" id="WP_106541881.1">
    <property type="nucleotide sequence ID" value="NZ_BLAU01000001.1"/>
</dbReference>
<keyword evidence="7" id="KW-0456">Lyase</keyword>
<keyword evidence="4" id="KW-0547">Nucleotide-binding</keyword>
<dbReference type="InterPro" id="IPR053859">
    <property type="entry name" value="MVD-like_N"/>
</dbReference>
<feature type="domain" description="Mvd1 C-terminal" evidence="8">
    <location>
        <begin position="206"/>
        <end position="336"/>
    </location>
</feature>
<dbReference type="Gene3D" id="3.30.70.890">
    <property type="entry name" value="GHMP kinase, C-terminal domain"/>
    <property type="match status" value="1"/>
</dbReference>
<dbReference type="OrthoDB" id="5498344at2"/>
<protein>
    <recommendedName>
        <fullName evidence="2">diphosphomevalonate decarboxylase</fullName>
        <ecNumber evidence="2">4.1.1.33</ecNumber>
    </recommendedName>
</protein>
<evidence type="ECO:0000313" key="13">
    <source>
        <dbReference type="Proteomes" id="UP000396862"/>
    </source>
</evidence>
<dbReference type="GO" id="GO:0005829">
    <property type="term" value="C:cytosol"/>
    <property type="evidence" value="ECO:0007669"/>
    <property type="project" value="InterPro"/>
</dbReference>
<organism evidence="11 12">
    <name type="scientific">Prolixibacter denitrificans</name>
    <dbReference type="NCBI Taxonomy" id="1541063"/>
    <lineage>
        <taxon>Bacteria</taxon>
        <taxon>Pseudomonadati</taxon>
        <taxon>Bacteroidota</taxon>
        <taxon>Bacteroidia</taxon>
        <taxon>Marinilabiliales</taxon>
        <taxon>Prolixibacteraceae</taxon>
        <taxon>Prolixibacter</taxon>
    </lineage>
</organism>
<reference evidence="11 12" key="1">
    <citation type="submission" date="2018-03" db="EMBL/GenBank/DDBJ databases">
        <title>Genomic Encyclopedia of Archaeal and Bacterial Type Strains, Phase II (KMG-II): from individual species to whole genera.</title>
        <authorList>
            <person name="Goeker M."/>
        </authorList>
    </citation>
    <scope>NUCLEOTIDE SEQUENCE [LARGE SCALE GENOMIC DNA]</scope>
    <source>
        <strain evidence="11 12">DSM 27267</strain>
    </source>
</reference>
<name>A0A2P8CDL9_9BACT</name>
<evidence type="ECO:0000256" key="6">
    <source>
        <dbReference type="ARBA" id="ARBA00023098"/>
    </source>
</evidence>
<dbReference type="GO" id="GO:0019287">
    <property type="term" value="P:isopentenyl diphosphate biosynthetic process, mevalonate pathway"/>
    <property type="evidence" value="ECO:0007669"/>
    <property type="project" value="InterPro"/>
</dbReference>
<evidence type="ECO:0000256" key="4">
    <source>
        <dbReference type="ARBA" id="ARBA00022741"/>
    </source>
</evidence>
<dbReference type="InterPro" id="IPR020568">
    <property type="entry name" value="Ribosomal_Su5_D2-typ_SF"/>
</dbReference>
<dbReference type="EMBL" id="PYGC01000004">
    <property type="protein sequence ID" value="PSK83075.1"/>
    <property type="molecule type" value="Genomic_DNA"/>
</dbReference>
<dbReference type="EC" id="4.1.1.33" evidence="2"/>
<dbReference type="Gene3D" id="3.30.230.10">
    <property type="match status" value="1"/>
</dbReference>
<comment type="similarity">
    <text evidence="1">Belongs to the diphosphomevalonate decarboxylase family.</text>
</comment>
<keyword evidence="5" id="KW-0067">ATP-binding</keyword>
<keyword evidence="6" id="KW-0443">Lipid metabolism</keyword>
<dbReference type="InterPro" id="IPR041431">
    <property type="entry name" value="Mvd1_C"/>
</dbReference>
<dbReference type="PIRSF" id="PIRSF015950">
    <property type="entry name" value="Mev_P_decrbx"/>
    <property type="match status" value="1"/>
</dbReference>
<evidence type="ECO:0000256" key="7">
    <source>
        <dbReference type="ARBA" id="ARBA00023239"/>
    </source>
</evidence>
<evidence type="ECO:0000313" key="10">
    <source>
        <dbReference type="EMBL" id="GET22040.1"/>
    </source>
</evidence>
<evidence type="ECO:0000313" key="11">
    <source>
        <dbReference type="EMBL" id="PSK83075.1"/>
    </source>
</evidence>
<proteinExistence type="inferred from homology"/>
<comment type="caution">
    <text evidence="11">The sequence shown here is derived from an EMBL/GenBank/DDBJ whole genome shotgun (WGS) entry which is preliminary data.</text>
</comment>
<dbReference type="EMBL" id="BLAU01000001">
    <property type="protein sequence ID" value="GET22040.1"/>
    <property type="molecule type" value="Genomic_DNA"/>
</dbReference>
<gene>
    <name evidence="10" type="primary">mvaD</name>
    <name evidence="11" type="ORF">CLV93_1045</name>
    <name evidence="10" type="ORF">JCM18694_22860</name>
</gene>
<evidence type="ECO:0000313" key="12">
    <source>
        <dbReference type="Proteomes" id="UP000240621"/>
    </source>
</evidence>
<dbReference type="NCBIfam" id="TIGR01240">
    <property type="entry name" value="mevDPdecarb"/>
    <property type="match status" value="1"/>
</dbReference>
<sequence>MADKKSDWKETTWVSPSNIALIKYWGKHGEQLPNNPSLSLTLKNSVTKTKLRYRRLDEPVPDSEDLKVAYWFDGERNEAFERKVANYLRRLLPEMPYLTSLELEFQSTNTFPHSTGIASSASSMSAITLCLVDMEKKMGLRKPPTQDLSRRASHLARLGSGSACRSVYGGWVTWGEDGLLPDSSDRYASPLEQDIPEQWQNLRDAILIVNSDRKKVSSSAGHGLMSNHPFAEGRYRQARKHLNCMMLALQNGDEKTFVEVVESEALSLHGLLMTSSQDGLLLQPESLQIINAVRAFREKTGLMVCFTLDAGPNVHLLYRDEDKEMVQQFIQEELLPFCENKQWIDDEIGEGPYKEEIK</sequence>
<evidence type="ECO:0000256" key="1">
    <source>
        <dbReference type="ARBA" id="ARBA00008831"/>
    </source>
</evidence>
<evidence type="ECO:0000256" key="5">
    <source>
        <dbReference type="ARBA" id="ARBA00022840"/>
    </source>
</evidence>
<dbReference type="InterPro" id="IPR014721">
    <property type="entry name" value="Ribsml_uS5_D2-typ_fold_subgr"/>
</dbReference>
<dbReference type="Proteomes" id="UP000396862">
    <property type="component" value="Unassembled WGS sequence"/>
</dbReference>
<dbReference type="Pfam" id="PF22700">
    <property type="entry name" value="MVD-like_N"/>
    <property type="match status" value="1"/>
</dbReference>
<accession>A0A2P8CDL9</accession>
<dbReference type="SUPFAM" id="SSF54211">
    <property type="entry name" value="Ribosomal protein S5 domain 2-like"/>
    <property type="match status" value="1"/>
</dbReference>
<keyword evidence="13" id="KW-1185">Reference proteome</keyword>
<dbReference type="InterPro" id="IPR005935">
    <property type="entry name" value="Mev_decarb"/>
</dbReference>
<dbReference type="Proteomes" id="UP000240621">
    <property type="component" value="Unassembled WGS sequence"/>
</dbReference>
<dbReference type="PANTHER" id="PTHR10977">
    <property type="entry name" value="DIPHOSPHOMEVALONATE DECARBOXYLASE"/>
    <property type="match status" value="1"/>
</dbReference>
<dbReference type="GO" id="GO:0005524">
    <property type="term" value="F:ATP binding"/>
    <property type="evidence" value="ECO:0007669"/>
    <property type="project" value="UniProtKB-KW"/>
</dbReference>
<dbReference type="InterPro" id="IPR036554">
    <property type="entry name" value="GHMP_kinase_C_sf"/>
</dbReference>
<dbReference type="Pfam" id="PF18376">
    <property type="entry name" value="MDD_C"/>
    <property type="match status" value="1"/>
</dbReference>
<dbReference type="GO" id="GO:0004163">
    <property type="term" value="F:diphosphomevalonate decarboxylase activity"/>
    <property type="evidence" value="ECO:0007669"/>
    <property type="project" value="UniProtKB-EC"/>
</dbReference>
<dbReference type="InterPro" id="IPR029765">
    <property type="entry name" value="Mev_diP_decarb"/>
</dbReference>
<dbReference type="AlphaFoldDB" id="A0A2P8CDL9"/>